<evidence type="ECO:0000313" key="2">
    <source>
        <dbReference type="EMBL" id="RII39451.1"/>
    </source>
</evidence>
<dbReference type="Proteomes" id="UP000265848">
    <property type="component" value="Unassembled WGS sequence"/>
</dbReference>
<dbReference type="InterPro" id="IPR036388">
    <property type="entry name" value="WH-like_DNA-bd_sf"/>
</dbReference>
<dbReference type="InterPro" id="IPR048933">
    <property type="entry name" value="B_lactamase-like_C"/>
</dbReference>
<gene>
    <name evidence="2" type="ORF">DL237_07355</name>
</gene>
<dbReference type="RefSeq" id="WP_119398407.1">
    <property type="nucleotide sequence ID" value="NZ_QWJJ01000005.1"/>
</dbReference>
<dbReference type="EMBL" id="QWJJ01000005">
    <property type="protein sequence ID" value="RII39451.1"/>
    <property type="molecule type" value="Genomic_DNA"/>
</dbReference>
<dbReference type="PANTHER" id="PTHR42951:SF22">
    <property type="entry name" value="METALLO BETA-LACTAMASE SUPERFAMILY LIPOPROTEIN"/>
    <property type="match status" value="1"/>
</dbReference>
<protein>
    <submittedName>
        <fullName evidence="2">MBL fold metallo-hydrolase</fullName>
    </submittedName>
</protein>
<dbReference type="OrthoDB" id="2971563at2"/>
<comment type="caution">
    <text evidence="2">The sequence shown here is derived from an EMBL/GenBank/DDBJ whole genome shotgun (WGS) entry which is preliminary data.</text>
</comment>
<dbReference type="Pfam" id="PF00753">
    <property type="entry name" value="Lactamase_B"/>
    <property type="match status" value="1"/>
</dbReference>
<keyword evidence="3" id="KW-1185">Reference proteome</keyword>
<proteinExistence type="predicted"/>
<name>A0A399J2J8_9RHOB</name>
<dbReference type="InterPro" id="IPR001279">
    <property type="entry name" value="Metallo-B-lactamas"/>
</dbReference>
<keyword evidence="2" id="KW-0378">Hydrolase</keyword>
<dbReference type="InterPro" id="IPR036866">
    <property type="entry name" value="RibonucZ/Hydroxyglut_hydro"/>
</dbReference>
<dbReference type="PANTHER" id="PTHR42951">
    <property type="entry name" value="METALLO-BETA-LACTAMASE DOMAIN-CONTAINING"/>
    <property type="match status" value="1"/>
</dbReference>
<dbReference type="Gene3D" id="3.60.15.10">
    <property type="entry name" value="Ribonuclease Z/Hydroxyacylglutathione hydrolase-like"/>
    <property type="match status" value="1"/>
</dbReference>
<organism evidence="2 3">
    <name type="scientific">Pseudooceanicola sediminis</name>
    <dbReference type="NCBI Taxonomy" id="2211117"/>
    <lineage>
        <taxon>Bacteria</taxon>
        <taxon>Pseudomonadati</taxon>
        <taxon>Pseudomonadota</taxon>
        <taxon>Alphaproteobacteria</taxon>
        <taxon>Rhodobacterales</taxon>
        <taxon>Paracoccaceae</taxon>
        <taxon>Pseudooceanicola</taxon>
    </lineage>
</organism>
<dbReference type="Pfam" id="PF21221">
    <property type="entry name" value="B_lactamase-like_C"/>
    <property type="match status" value="1"/>
</dbReference>
<dbReference type="GO" id="GO:0016787">
    <property type="term" value="F:hydrolase activity"/>
    <property type="evidence" value="ECO:0007669"/>
    <property type="project" value="UniProtKB-KW"/>
</dbReference>
<accession>A0A399J2J8</accession>
<dbReference type="InterPro" id="IPR050855">
    <property type="entry name" value="NDM-1-like"/>
</dbReference>
<sequence>MTLNAPIRFPWETPPAVGETVEVAEGILWIRLPLPMALDHVNVFALDDGDGWTIVDTGFDSGRTRAIWQALLDGPMAGKPVRRVMMTHHHPDHCGLAGWFLAQGADELVSSRTAWLTARMLVLDVQDAPSDAAVTFWRRAGMPPDLLSRRIAERPFNFADVVHPLPIGFTRLQEGDVFRAGGRTWDVRMGDGHAPEHVTLWSREDALVIGGDQLLPSISANIGVHPTEPEADPLSEWIDATRRLAQYGRDDHLVLCGHKLPFTGLPTRLRQMIENHTSGLARLQEHLQTPRTAVECFPVLFKRRIDEGVFGLALVEAVAHLNNLHQSGAVSRSLREDGAYIWQSRE</sequence>
<evidence type="ECO:0000259" key="1">
    <source>
        <dbReference type="SMART" id="SM00849"/>
    </source>
</evidence>
<dbReference type="AlphaFoldDB" id="A0A399J2J8"/>
<dbReference type="Gene3D" id="1.10.10.10">
    <property type="entry name" value="Winged helix-like DNA-binding domain superfamily/Winged helix DNA-binding domain"/>
    <property type="match status" value="1"/>
</dbReference>
<dbReference type="SMART" id="SM00849">
    <property type="entry name" value="Lactamase_B"/>
    <property type="match status" value="1"/>
</dbReference>
<feature type="domain" description="Metallo-beta-lactamase" evidence="1">
    <location>
        <begin position="40"/>
        <end position="258"/>
    </location>
</feature>
<evidence type="ECO:0000313" key="3">
    <source>
        <dbReference type="Proteomes" id="UP000265848"/>
    </source>
</evidence>
<reference evidence="2 3" key="1">
    <citation type="submission" date="2018-08" db="EMBL/GenBank/DDBJ databases">
        <title>Pseudooceanicola sediminis CY03 in the family Rhodobacteracea.</title>
        <authorList>
            <person name="Zhang Y.-J."/>
        </authorList>
    </citation>
    <scope>NUCLEOTIDE SEQUENCE [LARGE SCALE GENOMIC DNA]</scope>
    <source>
        <strain evidence="2 3">CY03</strain>
    </source>
</reference>
<dbReference type="SUPFAM" id="SSF56281">
    <property type="entry name" value="Metallo-hydrolase/oxidoreductase"/>
    <property type="match status" value="1"/>
</dbReference>